<dbReference type="PANTHER" id="PTHR45138">
    <property type="entry name" value="REGULATORY COMPONENTS OF SENSORY TRANSDUCTION SYSTEM"/>
    <property type="match status" value="1"/>
</dbReference>
<dbReference type="SMART" id="SM00267">
    <property type="entry name" value="GGDEF"/>
    <property type="match status" value="1"/>
</dbReference>
<dbReference type="GO" id="GO:0005886">
    <property type="term" value="C:plasma membrane"/>
    <property type="evidence" value="ECO:0007669"/>
    <property type="project" value="TreeGrafter"/>
</dbReference>
<dbReference type="Gene3D" id="3.30.450.40">
    <property type="match status" value="1"/>
</dbReference>
<proteinExistence type="predicted"/>
<evidence type="ECO:0000313" key="5">
    <source>
        <dbReference type="Proteomes" id="UP000194798"/>
    </source>
</evidence>
<evidence type="ECO:0000256" key="2">
    <source>
        <dbReference type="ARBA" id="ARBA00034247"/>
    </source>
</evidence>
<dbReference type="GO" id="GO:1902201">
    <property type="term" value="P:negative regulation of bacterial-type flagellum-dependent cell motility"/>
    <property type="evidence" value="ECO:0007669"/>
    <property type="project" value="TreeGrafter"/>
</dbReference>
<dbReference type="InterPro" id="IPR050469">
    <property type="entry name" value="Diguanylate_Cyclase"/>
</dbReference>
<dbReference type="InterPro" id="IPR029787">
    <property type="entry name" value="Nucleotide_cyclase"/>
</dbReference>
<accession>A0A251X7V9</accession>
<dbReference type="Gene3D" id="3.30.70.270">
    <property type="match status" value="1"/>
</dbReference>
<dbReference type="OrthoDB" id="9773156at2"/>
<dbReference type="InterPro" id="IPR029016">
    <property type="entry name" value="GAF-like_dom_sf"/>
</dbReference>
<reference evidence="4 5" key="1">
    <citation type="submission" date="2016-12" db="EMBL/GenBank/DDBJ databases">
        <title>Thioflexothrix psekupsii D3 genome sequencing and assembly.</title>
        <authorList>
            <person name="Fomenkov A."/>
            <person name="Vincze T."/>
            <person name="Grabovich M."/>
            <person name="Anton B.P."/>
            <person name="Dubinina G."/>
            <person name="Orlova M."/>
            <person name="Belousova E."/>
            <person name="Roberts R.J."/>
        </authorList>
    </citation>
    <scope>NUCLEOTIDE SEQUENCE [LARGE SCALE GENOMIC DNA]</scope>
    <source>
        <strain evidence="4">D3</strain>
    </source>
</reference>
<dbReference type="GO" id="GO:0043709">
    <property type="term" value="P:cell adhesion involved in single-species biofilm formation"/>
    <property type="evidence" value="ECO:0007669"/>
    <property type="project" value="TreeGrafter"/>
</dbReference>
<dbReference type="CDD" id="cd01949">
    <property type="entry name" value="GGDEF"/>
    <property type="match status" value="1"/>
</dbReference>
<evidence type="ECO:0000259" key="3">
    <source>
        <dbReference type="PROSITE" id="PS50887"/>
    </source>
</evidence>
<dbReference type="PANTHER" id="PTHR45138:SF9">
    <property type="entry name" value="DIGUANYLATE CYCLASE DGCM-RELATED"/>
    <property type="match status" value="1"/>
</dbReference>
<name>A0A251X7V9_9GAMM</name>
<keyword evidence="5" id="KW-1185">Reference proteome</keyword>
<dbReference type="SUPFAM" id="SSF55073">
    <property type="entry name" value="Nucleotide cyclase"/>
    <property type="match status" value="1"/>
</dbReference>
<comment type="catalytic activity">
    <reaction evidence="2">
        <text>2 GTP = 3',3'-c-di-GMP + 2 diphosphate</text>
        <dbReference type="Rhea" id="RHEA:24898"/>
        <dbReference type="ChEBI" id="CHEBI:33019"/>
        <dbReference type="ChEBI" id="CHEBI:37565"/>
        <dbReference type="ChEBI" id="CHEBI:58805"/>
        <dbReference type="EC" id="2.7.7.65"/>
    </reaction>
</comment>
<evidence type="ECO:0000313" key="4">
    <source>
        <dbReference type="EMBL" id="OUD14020.1"/>
    </source>
</evidence>
<dbReference type="Proteomes" id="UP000194798">
    <property type="component" value="Unassembled WGS sequence"/>
</dbReference>
<dbReference type="EC" id="2.7.7.65" evidence="1"/>
<gene>
    <name evidence="4" type="ORF">TPSD3_06670</name>
</gene>
<dbReference type="Pfam" id="PF00990">
    <property type="entry name" value="GGDEF"/>
    <property type="match status" value="1"/>
</dbReference>
<organism evidence="4 5">
    <name type="scientific">Thioflexithrix psekupsensis</name>
    <dbReference type="NCBI Taxonomy" id="1570016"/>
    <lineage>
        <taxon>Bacteria</taxon>
        <taxon>Pseudomonadati</taxon>
        <taxon>Pseudomonadota</taxon>
        <taxon>Gammaproteobacteria</taxon>
        <taxon>Thiotrichales</taxon>
        <taxon>Thioflexithrix</taxon>
    </lineage>
</organism>
<evidence type="ECO:0000256" key="1">
    <source>
        <dbReference type="ARBA" id="ARBA00012528"/>
    </source>
</evidence>
<dbReference type="SUPFAM" id="SSF55781">
    <property type="entry name" value="GAF domain-like"/>
    <property type="match status" value="1"/>
</dbReference>
<dbReference type="AlphaFoldDB" id="A0A251X7V9"/>
<dbReference type="RefSeq" id="WP_086487807.1">
    <property type="nucleotide sequence ID" value="NZ_MSLT01000012.1"/>
</dbReference>
<dbReference type="EMBL" id="MSLT01000012">
    <property type="protein sequence ID" value="OUD14020.1"/>
    <property type="molecule type" value="Genomic_DNA"/>
</dbReference>
<dbReference type="InterPro" id="IPR043128">
    <property type="entry name" value="Rev_trsase/Diguanyl_cyclase"/>
</dbReference>
<dbReference type="PROSITE" id="PS50887">
    <property type="entry name" value="GGDEF"/>
    <property type="match status" value="1"/>
</dbReference>
<dbReference type="NCBIfam" id="TIGR00254">
    <property type="entry name" value="GGDEF"/>
    <property type="match status" value="1"/>
</dbReference>
<sequence length="370" mass="41581">MASNDFRRHAPCSSPTIVFKKMERLIRQLLQTVAKLGQSDQAALLLIQSTETGLLLAGLLDEKITFPKKTISLKNTPIETFLKKNAHIDSYPCRLVDRYPFPCEDNGAVALQCLCVPLYNTAGRLQAVLLLARAGQDITAFYQLHIFERLQTLLAVTLETALENATLAKQTTVDSLTGLHSHTYFEKRLQEEFARCQRHGCTVSLLLIDIDHFQDIVIKYGAQNSRLVLLAVARVVMGAIRQEIDIPCRYNHSQVALLLPNTPIDGSFVVAERIRKRCEMLELPLANHGKIKITVSIGAAHNIEEIHDEESQSELENIMQNEAPFSESNQDQLSEVIESAEITKEDILYRAEVMLAAANQAGFNRTMVWW</sequence>
<comment type="caution">
    <text evidence="4">The sequence shown here is derived from an EMBL/GenBank/DDBJ whole genome shotgun (WGS) entry which is preliminary data.</text>
</comment>
<dbReference type="GO" id="GO:0052621">
    <property type="term" value="F:diguanylate cyclase activity"/>
    <property type="evidence" value="ECO:0007669"/>
    <property type="project" value="UniProtKB-EC"/>
</dbReference>
<dbReference type="InterPro" id="IPR000160">
    <property type="entry name" value="GGDEF_dom"/>
</dbReference>
<protein>
    <recommendedName>
        <fullName evidence="1">diguanylate cyclase</fullName>
        <ecNumber evidence="1">2.7.7.65</ecNumber>
    </recommendedName>
</protein>
<feature type="domain" description="GGDEF" evidence="3">
    <location>
        <begin position="201"/>
        <end position="336"/>
    </location>
</feature>